<keyword evidence="4 6" id="KW-1133">Transmembrane helix</keyword>
<dbReference type="InterPro" id="IPR002293">
    <property type="entry name" value="AA/rel_permease1"/>
</dbReference>
<organism evidence="7 8">
    <name type="scientific">Nakamurella flava</name>
    <dbReference type="NCBI Taxonomy" id="2576308"/>
    <lineage>
        <taxon>Bacteria</taxon>
        <taxon>Bacillati</taxon>
        <taxon>Actinomycetota</taxon>
        <taxon>Actinomycetes</taxon>
        <taxon>Nakamurellales</taxon>
        <taxon>Nakamurellaceae</taxon>
        <taxon>Nakamurella</taxon>
    </lineage>
</organism>
<feature type="transmembrane region" description="Helical" evidence="6">
    <location>
        <begin position="249"/>
        <end position="271"/>
    </location>
</feature>
<sequence>MTTTPPPGPAEPELQRTLGGFQVFAISFAFISVAVGVFGTYDDLLRTSGPVGIWLWIVAAVGQTLVALVVAQFAARIALSGSSYQWASRLADPKVGWFFGWLTFWYLAIAVVAIDNALASQALMPLLGLEEDENTARLITVVVLLLQAVLVIASTKLLGWVSSGAVVVELAIVAILVVVLLVVVALNGSGHPENLFSRGIAADDPDYFAIGGGLMGGMLMGLTTLVGFDSAANLAEEAKDPFRNVPRAIVASVVAAGVAGLVFIVVLTVSITDVAAVSTDGSPVAAVIGEQIGATGERLFLAGIAFAMFGAGMVIMAACARQVFAIARDRRFPAARVMARVSPRTQTPIPATLLIVGVGIVLMLALPGEALLQLIVASTILPALIYGGIVVLYLGVRRRLDRRTGGFSLGRFEVPVAVVALVWVAFALFVLLTPESARVPGLIVLGLLAVGGVYFGFLLSTRRSVFEHEPGGGPAVVAIESDPAPLTGPATPKDSA</sequence>
<feature type="transmembrane region" description="Helical" evidence="6">
    <location>
        <begin position="348"/>
        <end position="366"/>
    </location>
</feature>
<dbReference type="PIRSF" id="PIRSF006060">
    <property type="entry name" value="AA_transporter"/>
    <property type="match status" value="1"/>
</dbReference>
<feature type="transmembrane region" description="Helical" evidence="6">
    <location>
        <begin position="207"/>
        <end position="228"/>
    </location>
</feature>
<gene>
    <name evidence="7" type="ORF">FDO65_00490</name>
</gene>
<feature type="transmembrane region" description="Helical" evidence="6">
    <location>
        <begin position="299"/>
        <end position="327"/>
    </location>
</feature>
<dbReference type="RefSeq" id="WP_137447552.1">
    <property type="nucleotide sequence ID" value="NZ_SZZH01000001.1"/>
</dbReference>
<proteinExistence type="predicted"/>
<dbReference type="EMBL" id="SZZH01000001">
    <property type="protein sequence ID" value="TKV60249.1"/>
    <property type="molecule type" value="Genomic_DNA"/>
</dbReference>
<dbReference type="AlphaFoldDB" id="A0A4U6QJA8"/>
<keyword evidence="3 6" id="KW-0812">Transmembrane</keyword>
<evidence type="ECO:0000256" key="3">
    <source>
        <dbReference type="ARBA" id="ARBA00022692"/>
    </source>
</evidence>
<dbReference type="GO" id="GO:0016020">
    <property type="term" value="C:membrane"/>
    <property type="evidence" value="ECO:0007669"/>
    <property type="project" value="UniProtKB-SubCell"/>
</dbReference>
<keyword evidence="5 6" id="KW-0472">Membrane</keyword>
<evidence type="ECO:0000256" key="2">
    <source>
        <dbReference type="ARBA" id="ARBA00022448"/>
    </source>
</evidence>
<dbReference type="GO" id="GO:0022857">
    <property type="term" value="F:transmembrane transporter activity"/>
    <property type="evidence" value="ECO:0007669"/>
    <property type="project" value="InterPro"/>
</dbReference>
<feature type="transmembrane region" description="Helical" evidence="6">
    <location>
        <begin position="165"/>
        <end position="187"/>
    </location>
</feature>
<feature type="transmembrane region" description="Helical" evidence="6">
    <location>
        <begin position="439"/>
        <end position="459"/>
    </location>
</feature>
<comment type="subcellular location">
    <subcellularLocation>
        <location evidence="1">Membrane</location>
        <topology evidence="1">Multi-pass membrane protein</topology>
    </subcellularLocation>
</comment>
<dbReference type="PANTHER" id="PTHR45649">
    <property type="entry name" value="AMINO-ACID PERMEASE BAT1"/>
    <property type="match status" value="1"/>
</dbReference>
<evidence type="ECO:0000256" key="5">
    <source>
        <dbReference type="ARBA" id="ARBA00023136"/>
    </source>
</evidence>
<feature type="transmembrane region" description="Helical" evidence="6">
    <location>
        <begin position="53"/>
        <end position="74"/>
    </location>
</feature>
<protein>
    <submittedName>
        <fullName evidence="7">Amino acid permease</fullName>
    </submittedName>
</protein>
<accession>A0A4U6QJA8</accession>
<dbReference type="Gene3D" id="1.20.1740.10">
    <property type="entry name" value="Amino acid/polyamine transporter I"/>
    <property type="match status" value="1"/>
</dbReference>
<feature type="transmembrane region" description="Helical" evidence="6">
    <location>
        <begin position="372"/>
        <end position="394"/>
    </location>
</feature>
<keyword evidence="2" id="KW-0813">Transport</keyword>
<dbReference type="PANTHER" id="PTHR45649:SF26">
    <property type="entry name" value="OS04G0435100 PROTEIN"/>
    <property type="match status" value="1"/>
</dbReference>
<dbReference type="Proteomes" id="UP000306985">
    <property type="component" value="Unassembled WGS sequence"/>
</dbReference>
<feature type="transmembrane region" description="Helical" evidence="6">
    <location>
        <begin position="21"/>
        <end position="41"/>
    </location>
</feature>
<evidence type="ECO:0000313" key="8">
    <source>
        <dbReference type="Proteomes" id="UP000306985"/>
    </source>
</evidence>
<feature type="transmembrane region" description="Helical" evidence="6">
    <location>
        <begin position="134"/>
        <end position="153"/>
    </location>
</feature>
<reference evidence="7 8" key="1">
    <citation type="submission" date="2019-05" db="EMBL/GenBank/DDBJ databases">
        <title>Nakamurella sp. N5BH11, whole genome shotgun sequence.</title>
        <authorList>
            <person name="Tuo L."/>
        </authorList>
    </citation>
    <scope>NUCLEOTIDE SEQUENCE [LARGE SCALE GENOMIC DNA]</scope>
    <source>
        <strain evidence="7 8">N5BH11</strain>
    </source>
</reference>
<dbReference type="Pfam" id="PF13520">
    <property type="entry name" value="AA_permease_2"/>
    <property type="match status" value="1"/>
</dbReference>
<evidence type="ECO:0000256" key="1">
    <source>
        <dbReference type="ARBA" id="ARBA00004141"/>
    </source>
</evidence>
<evidence type="ECO:0000256" key="6">
    <source>
        <dbReference type="SAM" id="Phobius"/>
    </source>
</evidence>
<feature type="transmembrane region" description="Helical" evidence="6">
    <location>
        <begin position="95"/>
        <end position="114"/>
    </location>
</feature>
<evidence type="ECO:0000313" key="7">
    <source>
        <dbReference type="EMBL" id="TKV60249.1"/>
    </source>
</evidence>
<keyword evidence="8" id="KW-1185">Reference proteome</keyword>
<name>A0A4U6QJA8_9ACTN</name>
<feature type="transmembrane region" description="Helical" evidence="6">
    <location>
        <begin position="414"/>
        <end position="433"/>
    </location>
</feature>
<comment type="caution">
    <text evidence="7">The sequence shown here is derived from an EMBL/GenBank/DDBJ whole genome shotgun (WGS) entry which is preliminary data.</text>
</comment>
<dbReference type="OrthoDB" id="8274074at2"/>
<evidence type="ECO:0000256" key="4">
    <source>
        <dbReference type="ARBA" id="ARBA00022989"/>
    </source>
</evidence>